<protein>
    <submittedName>
        <fullName evidence="1">Uncharacterized protein</fullName>
    </submittedName>
</protein>
<sequence>MKKLNKWLIPLSFTPILTTPIIAAACDKKVVINENVEYETKLGLSISKKAYNQQNITADEVVSKLINLNSWNEIKKVLNKYSIPFNDEEIPSIATYKVSSSTHAHSDGGIIHLDIIRVINNAEETTRFTIAGFKEEIATITLANYHFIPTLKLSISATEFINELKASQNFNDRLNVFKKYYNIEKTNENIATQFDFDFTNISINKGHDENYEITINGYISINESTQEKTNINEVIKLEGFSGA</sequence>
<evidence type="ECO:0000313" key="1">
    <source>
        <dbReference type="EMBL" id="AWX42601.1"/>
    </source>
</evidence>
<dbReference type="EMBL" id="CP030103">
    <property type="protein sequence ID" value="AWX42601.1"/>
    <property type="molecule type" value="Genomic_DNA"/>
</dbReference>
<dbReference type="AlphaFoldDB" id="A0A2Z4LLF9"/>
<name>A0A2Z4LLF9_9BACT</name>
<gene>
    <name evidence="1" type="ORF">DK849_00680</name>
</gene>
<accession>A0A2Z4LLF9</accession>
<organism evidence="1 2">
    <name type="scientific">Metamycoplasma cloacale</name>
    <dbReference type="NCBI Taxonomy" id="92401"/>
    <lineage>
        <taxon>Bacteria</taxon>
        <taxon>Bacillati</taxon>
        <taxon>Mycoplasmatota</taxon>
        <taxon>Mycoplasmoidales</taxon>
        <taxon>Metamycoplasmataceae</taxon>
        <taxon>Metamycoplasma</taxon>
    </lineage>
</organism>
<dbReference type="PROSITE" id="PS51257">
    <property type="entry name" value="PROKAR_LIPOPROTEIN"/>
    <property type="match status" value="1"/>
</dbReference>
<dbReference type="KEGG" id="mclo:DK849_00680"/>
<dbReference type="Proteomes" id="UP000249865">
    <property type="component" value="Chromosome"/>
</dbReference>
<keyword evidence="2" id="KW-1185">Reference proteome</keyword>
<evidence type="ECO:0000313" key="2">
    <source>
        <dbReference type="Proteomes" id="UP000249865"/>
    </source>
</evidence>
<proteinExistence type="predicted"/>
<reference evidence="2" key="1">
    <citation type="submission" date="2018-06" db="EMBL/GenBank/DDBJ databases">
        <title>Complete genome sequences of Mycoplasma anatis, M. anseris and M. cloacale type strains.</title>
        <authorList>
            <person name="Grozner D."/>
            <person name="Forro B."/>
            <person name="Sulyok K.M."/>
            <person name="Marton S."/>
            <person name="Kreizinger Z."/>
            <person name="Banyai K."/>
            <person name="Gyuranecz M."/>
        </authorList>
    </citation>
    <scope>NUCLEOTIDE SEQUENCE [LARGE SCALE GENOMIC DNA]</scope>
    <source>
        <strain evidence="2">NCTC 10199</strain>
    </source>
</reference>